<protein>
    <recommendedName>
        <fullName evidence="2">DUF4015 domain-containing protein</fullName>
    </recommendedName>
</protein>
<keyword evidence="1" id="KW-0812">Transmembrane</keyword>
<reference evidence="3 4" key="1">
    <citation type="journal article" date="2016" name="Nat. Commun.">
        <title>Thousands of microbial genomes shed light on interconnected biogeochemical processes in an aquifer system.</title>
        <authorList>
            <person name="Anantharaman K."/>
            <person name="Brown C.T."/>
            <person name="Hug L.A."/>
            <person name="Sharon I."/>
            <person name="Castelle C.J."/>
            <person name="Probst A.J."/>
            <person name="Thomas B.C."/>
            <person name="Singh A."/>
            <person name="Wilkins M.J."/>
            <person name="Karaoz U."/>
            <person name="Brodie E.L."/>
            <person name="Williams K.H."/>
            <person name="Hubbard S.S."/>
            <person name="Banfield J.F."/>
        </authorList>
    </citation>
    <scope>NUCLEOTIDE SEQUENCE [LARGE SCALE GENOMIC DNA]</scope>
</reference>
<dbReference type="Gene3D" id="3.20.20.80">
    <property type="entry name" value="Glycosidases"/>
    <property type="match status" value="1"/>
</dbReference>
<keyword evidence="1" id="KW-0472">Membrane</keyword>
<organism evidence="3 4">
    <name type="scientific">Candidatus Blackburnbacteria bacterium RIFCSPLOWO2_01_FULL_41_27</name>
    <dbReference type="NCBI Taxonomy" id="1797520"/>
    <lineage>
        <taxon>Bacteria</taxon>
        <taxon>Candidatus Blackburniibacteriota</taxon>
    </lineage>
</organism>
<dbReference type="SUPFAM" id="SSF51445">
    <property type="entry name" value="(Trans)glycosidases"/>
    <property type="match status" value="1"/>
</dbReference>
<name>A0A1G1VBN5_9BACT</name>
<evidence type="ECO:0000259" key="2">
    <source>
        <dbReference type="Pfam" id="PF13200"/>
    </source>
</evidence>
<dbReference type="InterPro" id="IPR017853">
    <property type="entry name" value="GH"/>
</dbReference>
<dbReference type="Pfam" id="PF13200">
    <property type="entry name" value="DUF4015"/>
    <property type="match status" value="1"/>
</dbReference>
<proteinExistence type="predicted"/>
<dbReference type="EMBL" id="MHCD01000047">
    <property type="protein sequence ID" value="OGY12830.1"/>
    <property type="molecule type" value="Genomic_DNA"/>
</dbReference>
<accession>A0A1G1VBN5</accession>
<dbReference type="Proteomes" id="UP000177685">
    <property type="component" value="Unassembled WGS sequence"/>
</dbReference>
<sequence>MHNAIELNHYLLYPAGRQAAGRRYEDIMQKSTIWGVALIASAGLIFLLTSVNSFDVEVATDDPIVLPEVPEAVMEETSDEQQETSDKKQGISDDIEAQKPLENPPAVIKAVYVTSWSASSRSKMDYIIDLINTTELNAVVIDIKDFSGLVLYDVDVPKVDEYNAKEIRIIRPNTLIKQLHDNGIYVIARQTVFQDPVLALARPDLAVKNSATGGAWKDRKGLSWVDPASQDVWDYNIAIAQDAANRGFDEINFDYIRFPSDGDLSVISYPFFDTSTELKTVAMAEFFKYLNGNLNDVKTSADLFGLSTVNYDGLGIGQVIEDAYKYFDYVSPMVYPSHYANGFQGYQNPALYPYEVVNYSMETAVARLDTLRNATGNGPVVYGELRPWLQDFDLGADYTADMVRAQIRATNDADPTLGWMLWDPRNDYTLGALDSN</sequence>
<evidence type="ECO:0000313" key="4">
    <source>
        <dbReference type="Proteomes" id="UP000177685"/>
    </source>
</evidence>
<gene>
    <name evidence="3" type="ORF">A3A58_00485</name>
</gene>
<comment type="caution">
    <text evidence="3">The sequence shown here is derived from an EMBL/GenBank/DDBJ whole genome shotgun (WGS) entry which is preliminary data.</text>
</comment>
<dbReference type="InterPro" id="IPR025275">
    <property type="entry name" value="DUF4015"/>
</dbReference>
<keyword evidence="1" id="KW-1133">Transmembrane helix</keyword>
<evidence type="ECO:0000256" key="1">
    <source>
        <dbReference type="SAM" id="Phobius"/>
    </source>
</evidence>
<feature type="domain" description="DUF4015" evidence="2">
    <location>
        <begin position="110"/>
        <end position="428"/>
    </location>
</feature>
<feature type="transmembrane region" description="Helical" evidence="1">
    <location>
        <begin position="32"/>
        <end position="51"/>
    </location>
</feature>
<evidence type="ECO:0000313" key="3">
    <source>
        <dbReference type="EMBL" id="OGY12830.1"/>
    </source>
</evidence>
<dbReference type="AlphaFoldDB" id="A0A1G1VBN5"/>